<dbReference type="Proteomes" id="UP000664132">
    <property type="component" value="Unassembled WGS sequence"/>
</dbReference>
<dbReference type="EMBL" id="JAFJYH010000127">
    <property type="protein sequence ID" value="KAG4418476.1"/>
    <property type="molecule type" value="Genomic_DNA"/>
</dbReference>
<protein>
    <submittedName>
        <fullName evidence="1">Uncharacterized protein</fullName>
    </submittedName>
</protein>
<keyword evidence="2" id="KW-1185">Reference proteome</keyword>
<accession>A0A8H7TGH8</accession>
<evidence type="ECO:0000313" key="2">
    <source>
        <dbReference type="Proteomes" id="UP000664132"/>
    </source>
</evidence>
<dbReference type="AlphaFoldDB" id="A0A8H7TGH8"/>
<sequence>MGSGVIKGPQMQPCLSAYPALITPPLPKTDLFRPIQVDYYVGIQENNSWDFTVRNFSHFRPGQILRNGVLVNLVSIRERQPPTAWKVAEDMKEYLKAAAPANSAAAIFNRLLRMTLAERAAIAEARRRKQAHEKYVHLLQSRIGQTEKTWDQIEMIMRGGLQQNGYNLIQCLGSLLGSIREVLGTLADLLTVLGEMDTSSAAYESGIADAQSYNCGVRRLLDDIAVASDLPELREQADDLYRAVDHTRMLVTACPETPTEISLEDDLALADQDEADCVQRIEDAKEHLERGDHDMANMMCEQLSRSMSSTLLTKCAARVLMCHSDKKDHTIRMNVGAWYCPAIAEDALADATYKLNRSFHTMIK</sequence>
<name>A0A8H7TGH8_9HELO</name>
<dbReference type="OrthoDB" id="10254945at2759"/>
<gene>
    <name evidence="1" type="ORF">IFR04_008370</name>
</gene>
<proteinExistence type="predicted"/>
<reference evidence="1" key="1">
    <citation type="submission" date="2021-02" db="EMBL/GenBank/DDBJ databases">
        <title>Genome sequence Cadophora malorum strain M34.</title>
        <authorList>
            <person name="Stefanovic E."/>
            <person name="Vu D."/>
            <person name="Scully C."/>
            <person name="Dijksterhuis J."/>
            <person name="Roader J."/>
            <person name="Houbraken J."/>
        </authorList>
    </citation>
    <scope>NUCLEOTIDE SEQUENCE</scope>
    <source>
        <strain evidence="1">M34</strain>
    </source>
</reference>
<organism evidence="1 2">
    <name type="scientific">Cadophora malorum</name>
    <dbReference type="NCBI Taxonomy" id="108018"/>
    <lineage>
        <taxon>Eukaryota</taxon>
        <taxon>Fungi</taxon>
        <taxon>Dikarya</taxon>
        <taxon>Ascomycota</taxon>
        <taxon>Pezizomycotina</taxon>
        <taxon>Leotiomycetes</taxon>
        <taxon>Helotiales</taxon>
        <taxon>Ploettnerulaceae</taxon>
        <taxon>Cadophora</taxon>
    </lineage>
</organism>
<evidence type="ECO:0000313" key="1">
    <source>
        <dbReference type="EMBL" id="KAG4418476.1"/>
    </source>
</evidence>
<comment type="caution">
    <text evidence="1">The sequence shown here is derived from an EMBL/GenBank/DDBJ whole genome shotgun (WGS) entry which is preliminary data.</text>
</comment>